<gene>
    <name evidence="1" type="ORF">RDI58_000034</name>
</gene>
<proteinExistence type="predicted"/>
<organism evidence="1 2">
    <name type="scientific">Solanum bulbocastanum</name>
    <name type="common">Wild potato</name>
    <dbReference type="NCBI Taxonomy" id="147425"/>
    <lineage>
        <taxon>Eukaryota</taxon>
        <taxon>Viridiplantae</taxon>
        <taxon>Streptophyta</taxon>
        <taxon>Embryophyta</taxon>
        <taxon>Tracheophyta</taxon>
        <taxon>Spermatophyta</taxon>
        <taxon>Magnoliopsida</taxon>
        <taxon>eudicotyledons</taxon>
        <taxon>Gunneridae</taxon>
        <taxon>Pentapetalae</taxon>
        <taxon>asterids</taxon>
        <taxon>lamiids</taxon>
        <taxon>Solanales</taxon>
        <taxon>Solanaceae</taxon>
        <taxon>Solanoideae</taxon>
        <taxon>Solaneae</taxon>
        <taxon>Solanum</taxon>
    </lineage>
</organism>
<sequence length="43" mass="4772">MTSKLLLYIGSSLHLNGSNSTQMVVQFSATKEQEESLETVLEK</sequence>
<comment type="caution">
    <text evidence="1">The sequence shown here is derived from an EMBL/GenBank/DDBJ whole genome shotgun (WGS) entry which is preliminary data.</text>
</comment>
<dbReference type="AlphaFoldDB" id="A0AAN8U2Q4"/>
<dbReference type="EMBL" id="JBANQN010000001">
    <property type="protein sequence ID" value="KAK6802254.1"/>
    <property type="molecule type" value="Genomic_DNA"/>
</dbReference>
<accession>A0AAN8U2Q4</accession>
<evidence type="ECO:0000313" key="1">
    <source>
        <dbReference type="EMBL" id="KAK6802254.1"/>
    </source>
</evidence>
<reference evidence="1 2" key="1">
    <citation type="submission" date="2024-02" db="EMBL/GenBank/DDBJ databases">
        <title>de novo genome assembly of Solanum bulbocastanum strain 11H21.</title>
        <authorList>
            <person name="Hosaka A.J."/>
        </authorList>
    </citation>
    <scope>NUCLEOTIDE SEQUENCE [LARGE SCALE GENOMIC DNA]</scope>
    <source>
        <tissue evidence="1">Young leaves</tissue>
    </source>
</reference>
<evidence type="ECO:0000313" key="2">
    <source>
        <dbReference type="Proteomes" id="UP001371456"/>
    </source>
</evidence>
<keyword evidence="2" id="KW-1185">Reference proteome</keyword>
<protein>
    <submittedName>
        <fullName evidence="1">Uncharacterized protein</fullName>
    </submittedName>
</protein>
<dbReference type="Proteomes" id="UP001371456">
    <property type="component" value="Unassembled WGS sequence"/>
</dbReference>
<name>A0AAN8U2Q4_SOLBU</name>